<protein>
    <recommendedName>
        <fullName evidence="1">Tetrapyrrole biosynthesis uroporphyrinogen III synthase domain-containing protein</fullName>
    </recommendedName>
</protein>
<organism evidence="2 3">
    <name type="scientific">Pestalotiopsis fici (strain W106-1 / CGMCC3.15140)</name>
    <dbReference type="NCBI Taxonomy" id="1229662"/>
    <lineage>
        <taxon>Eukaryota</taxon>
        <taxon>Fungi</taxon>
        <taxon>Dikarya</taxon>
        <taxon>Ascomycota</taxon>
        <taxon>Pezizomycotina</taxon>
        <taxon>Sordariomycetes</taxon>
        <taxon>Xylariomycetidae</taxon>
        <taxon>Amphisphaeriales</taxon>
        <taxon>Sporocadaceae</taxon>
        <taxon>Pestalotiopsis</taxon>
    </lineage>
</organism>
<dbReference type="UniPathway" id="UPA00251">
    <property type="reaction ID" value="UER00320"/>
</dbReference>
<dbReference type="OMA" id="IHGADTG"/>
<dbReference type="PANTHER" id="PTHR12390">
    <property type="entry name" value="UROPORPHYRINOGEN III SYNTHASE"/>
    <property type="match status" value="1"/>
</dbReference>
<dbReference type="SUPFAM" id="SSF69618">
    <property type="entry name" value="HemD-like"/>
    <property type="match status" value="1"/>
</dbReference>
<dbReference type="CDD" id="cd06578">
    <property type="entry name" value="HemD"/>
    <property type="match status" value="1"/>
</dbReference>
<dbReference type="GeneID" id="19268561"/>
<reference evidence="3" key="1">
    <citation type="journal article" date="2015" name="BMC Genomics">
        <title>Genomic and transcriptomic analysis of the endophytic fungus Pestalotiopsis fici reveals its lifestyle and high potential for synthesis of natural products.</title>
        <authorList>
            <person name="Wang X."/>
            <person name="Zhang X."/>
            <person name="Liu L."/>
            <person name="Xiang M."/>
            <person name="Wang W."/>
            <person name="Sun X."/>
            <person name="Che Y."/>
            <person name="Guo L."/>
            <person name="Liu G."/>
            <person name="Guo L."/>
            <person name="Wang C."/>
            <person name="Yin W.B."/>
            <person name="Stadler M."/>
            <person name="Zhang X."/>
            <person name="Liu X."/>
        </authorList>
    </citation>
    <scope>NUCLEOTIDE SEQUENCE [LARGE SCALE GENOMIC DNA]</scope>
    <source>
        <strain evidence="3">W106-1 / CGMCC3.15140</strain>
    </source>
</reference>
<dbReference type="HOGENOM" id="CLU_051874_0_0_1"/>
<dbReference type="Gene3D" id="3.40.50.10090">
    <property type="match status" value="2"/>
</dbReference>
<dbReference type="GO" id="GO:0005829">
    <property type="term" value="C:cytosol"/>
    <property type="evidence" value="ECO:0007669"/>
    <property type="project" value="TreeGrafter"/>
</dbReference>
<dbReference type="RefSeq" id="XP_007830320.1">
    <property type="nucleotide sequence ID" value="XM_007832129.1"/>
</dbReference>
<dbReference type="GO" id="GO:0006782">
    <property type="term" value="P:protoporphyrinogen IX biosynthetic process"/>
    <property type="evidence" value="ECO:0007669"/>
    <property type="project" value="UniProtKB-UniPathway"/>
</dbReference>
<dbReference type="eggNOG" id="KOG4132">
    <property type="taxonomic scope" value="Eukaryota"/>
</dbReference>
<evidence type="ECO:0000313" key="3">
    <source>
        <dbReference type="Proteomes" id="UP000030651"/>
    </source>
</evidence>
<evidence type="ECO:0000259" key="1">
    <source>
        <dbReference type="Pfam" id="PF02602"/>
    </source>
</evidence>
<dbReference type="Proteomes" id="UP000030651">
    <property type="component" value="Unassembled WGS sequence"/>
</dbReference>
<dbReference type="FunCoup" id="W3XHG3">
    <property type="interactions" value="140"/>
</dbReference>
<dbReference type="PANTHER" id="PTHR12390:SF0">
    <property type="entry name" value="UROPORPHYRINOGEN-III SYNTHASE"/>
    <property type="match status" value="1"/>
</dbReference>
<dbReference type="InParanoid" id="W3XHG3"/>
<feature type="domain" description="Tetrapyrrole biosynthesis uroporphyrinogen III synthase" evidence="1">
    <location>
        <begin position="36"/>
        <end position="297"/>
    </location>
</feature>
<dbReference type="GO" id="GO:0006780">
    <property type="term" value="P:uroporphyrinogen III biosynthetic process"/>
    <property type="evidence" value="ECO:0007669"/>
    <property type="project" value="InterPro"/>
</dbReference>
<dbReference type="Pfam" id="PF02602">
    <property type="entry name" value="HEM4"/>
    <property type="match status" value="1"/>
</dbReference>
<proteinExistence type="predicted"/>
<dbReference type="InterPro" id="IPR039793">
    <property type="entry name" value="UROS/Hem4"/>
</dbReference>
<dbReference type="FunFam" id="3.40.50.10090:FF:000011">
    <property type="entry name" value="Uroporphyrinogen-III synthase (UroS), putative"/>
    <property type="match status" value="1"/>
</dbReference>
<dbReference type="InterPro" id="IPR003754">
    <property type="entry name" value="4pyrrol_synth_uPrphyn_synth"/>
</dbReference>
<gene>
    <name evidence="2" type="ORF">PFICI_03548</name>
</gene>
<dbReference type="GO" id="GO:0004852">
    <property type="term" value="F:uroporphyrinogen-III synthase activity"/>
    <property type="evidence" value="ECO:0007669"/>
    <property type="project" value="InterPro"/>
</dbReference>
<dbReference type="STRING" id="1229662.W3XHG3"/>
<dbReference type="KEGG" id="pfy:PFICI_03548"/>
<dbReference type="AlphaFoldDB" id="W3XHG3"/>
<accession>W3XHG3</accession>
<dbReference type="OrthoDB" id="5595751at2759"/>
<dbReference type="InterPro" id="IPR036108">
    <property type="entry name" value="4pyrrol_syn_uPrphyn_synt_sf"/>
</dbReference>
<dbReference type="EMBL" id="KI912110">
    <property type="protein sequence ID" value="ETS85523.1"/>
    <property type="molecule type" value="Genomic_DNA"/>
</dbReference>
<sequence length="307" mass="33926">MSITTEKQPILLLKTKSVPNDTYQELFSTPRDGLEFAPIFVPVLQHQFQEDGMSRFRNLLRNGRISNKKDAQYGGLIFTSQRAVEGFAKLVEEGQDDEKWPYLHDIPIYTVGPATTRALRAISQTPPLQVFGEHTGNGDALAPYIQQHYGEWYAERPTKPALLFLVGEKRRDIIPTALMDPSLPPETRIQVDETVVYGTGVMESFPADFAQVLERTASARRRWVVVFSPTGCDGMLEGLGMLDAETGKVRGGGAGEAPSGNGNTFIATIGPTTRAFLKKTFAYEPDVSAETPSPEGVWKAIQDFSQQ</sequence>
<evidence type="ECO:0000313" key="2">
    <source>
        <dbReference type="EMBL" id="ETS85523.1"/>
    </source>
</evidence>
<name>W3XHG3_PESFW</name>
<keyword evidence="3" id="KW-1185">Reference proteome</keyword>